<sequence>MEPSRRHSTPEGHVQETVRVEPHILEYNIGIVETLGSNVFNLNKSEGWVGKESRKRATTMLQLVVLYKNPLLHTSLSLLLAVTFAFFKFPILFLHGLQTYIHPDSQPQSNGLRAAIRRPSTDAYQPLSSKTAAELKKRNKSKDKVDFDENNAQIFRLRLDQGHLQSRLFVDQYCVAFTLSFAALSSLLLHRFLDSPKDHGFFANGAFVPVLLSILSLYMWGTLLVKITFERSASRRSEKQLSVVFGVLGLFLGLLLVPEGVSMVLDFRFVVPVDGFWRVFIAALMGCLAGFLFIPAFRSARCFWLGTDQIRCNLSMITCGWFTRMILYANQVFVMFVALLWITPLAEIFVNKNYSSSKGGNVKKSGFGEAEKLLGNVGFSPSDFDSFRQWCLLGSGLLQIVALRPNLQMYLNEALLSWYQRLHASKVPDLDYSRAKMFLHNHYLCLVVLQFLAPSMLVLLFLGLSQIDSLSFGNFPLLSDLLPSFAFFKEAALFLACWVTFLWALFSSVILMLHRHCILYVS</sequence>
<dbReference type="EMBL" id="JAYKXN010000006">
    <property type="protein sequence ID" value="KAK7279979.1"/>
    <property type="molecule type" value="Genomic_DNA"/>
</dbReference>
<keyword evidence="9" id="KW-1185">Reference proteome</keyword>
<proteinExistence type="inferred from homology"/>
<dbReference type="GO" id="GO:0016020">
    <property type="term" value="C:membrane"/>
    <property type="evidence" value="ECO:0007669"/>
    <property type="project" value="UniProtKB-SubCell"/>
</dbReference>
<evidence type="ECO:0000313" key="8">
    <source>
        <dbReference type="EMBL" id="KAK7279979.1"/>
    </source>
</evidence>
<feature type="transmembrane region" description="Helical" evidence="7">
    <location>
        <begin position="241"/>
        <end position="257"/>
    </location>
</feature>
<evidence type="ECO:0000256" key="5">
    <source>
        <dbReference type="ARBA" id="ARBA00023136"/>
    </source>
</evidence>
<evidence type="ECO:0000256" key="1">
    <source>
        <dbReference type="ARBA" id="ARBA00004141"/>
    </source>
</evidence>
<reference evidence="8 9" key="1">
    <citation type="submission" date="2024-01" db="EMBL/GenBank/DDBJ databases">
        <title>The genomes of 5 underutilized Papilionoideae crops provide insights into root nodulation and disease resistance.</title>
        <authorList>
            <person name="Yuan L."/>
        </authorList>
    </citation>
    <scope>NUCLEOTIDE SEQUENCE [LARGE SCALE GENOMIC DNA]</scope>
    <source>
        <strain evidence="8">LY-2023</strain>
        <tissue evidence="8">Leaf</tissue>
    </source>
</reference>
<dbReference type="PANTHER" id="PTHR13624:SF6">
    <property type="entry name" value="EMEI"/>
    <property type="match status" value="1"/>
</dbReference>
<dbReference type="AlphaFoldDB" id="A0AAN9FR50"/>
<dbReference type="Proteomes" id="UP001359559">
    <property type="component" value="Unassembled WGS sequence"/>
</dbReference>
<evidence type="ECO:0000256" key="7">
    <source>
        <dbReference type="SAM" id="Phobius"/>
    </source>
</evidence>
<feature type="transmembrane region" description="Helical" evidence="7">
    <location>
        <begin position="491"/>
        <end position="513"/>
    </location>
</feature>
<dbReference type="InterPro" id="IPR019395">
    <property type="entry name" value="Transmembrane_161A/B"/>
</dbReference>
<gene>
    <name evidence="8" type="ORF">RJT34_25041</name>
</gene>
<evidence type="ECO:0000256" key="4">
    <source>
        <dbReference type="ARBA" id="ARBA00022989"/>
    </source>
</evidence>
<evidence type="ECO:0000256" key="6">
    <source>
        <dbReference type="ARBA" id="ARBA00023180"/>
    </source>
</evidence>
<evidence type="ECO:0000256" key="2">
    <source>
        <dbReference type="ARBA" id="ARBA00009706"/>
    </source>
</evidence>
<keyword evidence="3 7" id="KW-0812">Transmembrane</keyword>
<feature type="transmembrane region" description="Helical" evidence="7">
    <location>
        <begin position="277"/>
        <end position="298"/>
    </location>
</feature>
<feature type="transmembrane region" description="Helical" evidence="7">
    <location>
        <begin position="333"/>
        <end position="350"/>
    </location>
</feature>
<keyword evidence="4 7" id="KW-1133">Transmembrane helix</keyword>
<name>A0AAN9FR50_CLITE</name>
<comment type="subcellular location">
    <subcellularLocation>
        <location evidence="1">Membrane</location>
        <topology evidence="1">Multi-pass membrane protein</topology>
    </subcellularLocation>
</comment>
<protein>
    <recommendedName>
        <fullName evidence="10">Transmembrane protein</fullName>
    </recommendedName>
</protein>
<feature type="transmembrane region" description="Helical" evidence="7">
    <location>
        <begin position="168"/>
        <end position="189"/>
    </location>
</feature>
<evidence type="ECO:0008006" key="10">
    <source>
        <dbReference type="Google" id="ProtNLM"/>
    </source>
</evidence>
<feature type="transmembrane region" description="Helical" evidence="7">
    <location>
        <begin position="443"/>
        <end position="464"/>
    </location>
</feature>
<organism evidence="8 9">
    <name type="scientific">Clitoria ternatea</name>
    <name type="common">Butterfly pea</name>
    <dbReference type="NCBI Taxonomy" id="43366"/>
    <lineage>
        <taxon>Eukaryota</taxon>
        <taxon>Viridiplantae</taxon>
        <taxon>Streptophyta</taxon>
        <taxon>Embryophyta</taxon>
        <taxon>Tracheophyta</taxon>
        <taxon>Spermatophyta</taxon>
        <taxon>Magnoliopsida</taxon>
        <taxon>eudicotyledons</taxon>
        <taxon>Gunneridae</taxon>
        <taxon>Pentapetalae</taxon>
        <taxon>rosids</taxon>
        <taxon>fabids</taxon>
        <taxon>Fabales</taxon>
        <taxon>Fabaceae</taxon>
        <taxon>Papilionoideae</taxon>
        <taxon>50 kb inversion clade</taxon>
        <taxon>NPAAA clade</taxon>
        <taxon>indigoferoid/millettioid clade</taxon>
        <taxon>Phaseoleae</taxon>
        <taxon>Clitoria</taxon>
    </lineage>
</organism>
<dbReference type="PANTHER" id="PTHR13624">
    <property type="entry name" value="RE42071P"/>
    <property type="match status" value="1"/>
</dbReference>
<comment type="caution">
    <text evidence="8">The sequence shown here is derived from an EMBL/GenBank/DDBJ whole genome shotgun (WGS) entry which is preliminary data.</text>
</comment>
<comment type="similarity">
    <text evidence="2">Belongs to the TMEM161 family.</text>
</comment>
<evidence type="ECO:0000313" key="9">
    <source>
        <dbReference type="Proteomes" id="UP001359559"/>
    </source>
</evidence>
<evidence type="ECO:0000256" key="3">
    <source>
        <dbReference type="ARBA" id="ARBA00022692"/>
    </source>
</evidence>
<feature type="transmembrane region" description="Helical" evidence="7">
    <location>
        <begin position="71"/>
        <end position="94"/>
    </location>
</feature>
<feature type="transmembrane region" description="Helical" evidence="7">
    <location>
        <begin position="201"/>
        <end position="220"/>
    </location>
</feature>
<keyword evidence="5 7" id="KW-0472">Membrane</keyword>
<accession>A0AAN9FR50</accession>
<keyword evidence="6" id="KW-0325">Glycoprotein</keyword>
<dbReference type="Pfam" id="PF10268">
    <property type="entry name" value="Tmemb_161AB"/>
    <property type="match status" value="1"/>
</dbReference>